<dbReference type="Proteomes" id="UP000216943">
    <property type="component" value="Unassembled WGS sequence"/>
</dbReference>
<name>A0A269TL12_9BACT</name>
<protein>
    <submittedName>
        <fullName evidence="1">Uncharacterized protein</fullName>
    </submittedName>
</protein>
<dbReference type="EMBL" id="NQNY01000004">
    <property type="protein sequence ID" value="PAK21455.1"/>
    <property type="molecule type" value="Genomic_DNA"/>
</dbReference>
<dbReference type="AlphaFoldDB" id="A0A269TL12"/>
<gene>
    <name evidence="1" type="ORF">CJJ23_01530</name>
</gene>
<accession>A0A269TL12</accession>
<evidence type="ECO:0000313" key="1">
    <source>
        <dbReference type="EMBL" id="PAK21455.1"/>
    </source>
</evidence>
<comment type="caution">
    <text evidence="1">The sequence shown here is derived from an EMBL/GenBank/DDBJ whole genome shotgun (WGS) entry which is preliminary data.</text>
</comment>
<organism evidence="1 2">
    <name type="scientific">Mycoplasmopsis agassizii</name>
    <dbReference type="NCBI Taxonomy" id="33922"/>
    <lineage>
        <taxon>Bacteria</taxon>
        <taxon>Bacillati</taxon>
        <taxon>Mycoplasmatota</taxon>
        <taxon>Mycoplasmoidales</taxon>
        <taxon>Metamycoplasmataceae</taxon>
        <taxon>Mycoplasmopsis</taxon>
    </lineage>
</organism>
<sequence length="71" mass="8608">MVINAKTINGDERKIINLVFPFDISFRSMRLTRTCFWKSEISKNVPTIGRYINQLNFVFKNLFRWYWSDNL</sequence>
<reference evidence="2" key="1">
    <citation type="submission" date="2017-08" db="EMBL/GenBank/DDBJ databases">
        <authorList>
            <person name="Alvarez-Ponce D."/>
            <person name="Weitzman C.L."/>
            <person name="Tillett R.L."/>
            <person name="Sandmeier F.C."/>
            <person name="Tracy C.R."/>
        </authorList>
    </citation>
    <scope>NUCLEOTIDE SEQUENCE [LARGE SCALE GENOMIC DNA]</scope>
    <source>
        <strain evidence="2">723</strain>
    </source>
</reference>
<evidence type="ECO:0000313" key="2">
    <source>
        <dbReference type="Proteomes" id="UP000216943"/>
    </source>
</evidence>
<proteinExistence type="predicted"/>